<accession>A0A937A1P2</accession>
<name>A0A937A1P2_9FLAO</name>
<protein>
    <recommendedName>
        <fullName evidence="4">DUF1579 domain-containing protein</fullName>
    </recommendedName>
</protein>
<reference evidence="2" key="1">
    <citation type="submission" date="2021-01" db="EMBL/GenBank/DDBJ databases">
        <authorList>
            <person name="Zhong Y.L."/>
        </authorList>
    </citation>
    <scope>NUCLEOTIDE SEQUENCE</scope>
    <source>
        <strain evidence="2">KCTC 23302</strain>
    </source>
</reference>
<feature type="chain" id="PRO_5037207680" description="DUF1579 domain-containing protein" evidence="1">
    <location>
        <begin position="25"/>
        <end position="178"/>
    </location>
</feature>
<dbReference type="EMBL" id="JAERQJ010000015">
    <property type="protein sequence ID" value="MBL0685973.1"/>
    <property type="molecule type" value="Genomic_DNA"/>
</dbReference>
<proteinExistence type="predicted"/>
<sequence length="178" mass="21345">MKTIFFKKASLLITLLLATGTILAQKKSIQDLDFLIGKWEVREDNKEEKWWEKSTRTCQYTLDSTYIELKSVAISSSGKERTYTWYIHYNSKAQQFEMVSMFSNWPKILFDILHWDPKKRKLIIQNDKDQNKGEYHERYGEIIFEEDFNTYTWTGQNKYGDPKNPSIWKYIEKGSRIK</sequence>
<dbReference type="Proteomes" id="UP000651057">
    <property type="component" value="Unassembled WGS sequence"/>
</dbReference>
<evidence type="ECO:0000256" key="1">
    <source>
        <dbReference type="SAM" id="SignalP"/>
    </source>
</evidence>
<keyword evidence="3" id="KW-1185">Reference proteome</keyword>
<keyword evidence="1" id="KW-0732">Signal</keyword>
<gene>
    <name evidence="2" type="ORF">JJQ60_20765</name>
</gene>
<feature type="signal peptide" evidence="1">
    <location>
        <begin position="1"/>
        <end position="24"/>
    </location>
</feature>
<dbReference type="RefSeq" id="WP_201924462.1">
    <property type="nucleotide sequence ID" value="NZ_BAABAX010000016.1"/>
</dbReference>
<comment type="caution">
    <text evidence="2">The sequence shown here is derived from an EMBL/GenBank/DDBJ whole genome shotgun (WGS) entry which is preliminary data.</text>
</comment>
<evidence type="ECO:0000313" key="3">
    <source>
        <dbReference type="Proteomes" id="UP000651057"/>
    </source>
</evidence>
<evidence type="ECO:0008006" key="4">
    <source>
        <dbReference type="Google" id="ProtNLM"/>
    </source>
</evidence>
<organism evidence="2 3">
    <name type="scientific">Aquimarina mytili</name>
    <dbReference type="NCBI Taxonomy" id="874423"/>
    <lineage>
        <taxon>Bacteria</taxon>
        <taxon>Pseudomonadati</taxon>
        <taxon>Bacteroidota</taxon>
        <taxon>Flavobacteriia</taxon>
        <taxon>Flavobacteriales</taxon>
        <taxon>Flavobacteriaceae</taxon>
        <taxon>Aquimarina</taxon>
    </lineage>
</organism>
<evidence type="ECO:0000313" key="2">
    <source>
        <dbReference type="EMBL" id="MBL0685973.1"/>
    </source>
</evidence>
<dbReference type="AlphaFoldDB" id="A0A937A1P2"/>